<keyword evidence="9" id="KW-1185">Reference proteome</keyword>
<evidence type="ECO:0000256" key="1">
    <source>
        <dbReference type="ARBA" id="ARBA00023015"/>
    </source>
</evidence>
<protein>
    <recommendedName>
        <fullName evidence="5">AT-hook motif nuclear-localized protein</fullName>
    </recommendedName>
</protein>
<evidence type="ECO:0000256" key="2">
    <source>
        <dbReference type="ARBA" id="ARBA00023125"/>
    </source>
</evidence>
<accession>G7IBH9</accession>
<dbReference type="SUPFAM" id="SSF117856">
    <property type="entry name" value="AF0104/ALDC/Ptd012-like"/>
    <property type="match status" value="1"/>
</dbReference>
<dbReference type="AlphaFoldDB" id="G7IBH9"/>
<comment type="function">
    <text evidence="5">Transcription factor that specifically binds AT-rich DNA sequences related to the nuclear matrix attachment regions (MARs).</text>
</comment>
<dbReference type="InterPro" id="IPR039605">
    <property type="entry name" value="AHL"/>
</dbReference>
<dbReference type="STRING" id="3880.G7IBH9"/>
<dbReference type="GO" id="GO:0003680">
    <property type="term" value="F:minor groove of adenine-thymine-rich DNA binding"/>
    <property type="evidence" value="ECO:0007669"/>
    <property type="project" value="UniProtKB-UniRule"/>
</dbReference>
<evidence type="ECO:0000256" key="3">
    <source>
        <dbReference type="ARBA" id="ARBA00023163"/>
    </source>
</evidence>
<dbReference type="eggNOG" id="ENOG502R1P2">
    <property type="taxonomic scope" value="Eukaryota"/>
</dbReference>
<name>G7IBH9_MEDTR</name>
<dbReference type="InterPro" id="IPR005175">
    <property type="entry name" value="PPC_dom"/>
</dbReference>
<dbReference type="PANTHER" id="PTHR31500">
    <property type="entry name" value="AT-HOOK MOTIF NUCLEAR-LOCALIZED PROTEIN 9"/>
    <property type="match status" value="1"/>
</dbReference>
<comment type="domain">
    <text evidence="5">The PPC domain mediates interactions between AHL proteins.</text>
</comment>
<keyword evidence="2 5" id="KW-0238">DNA-binding</keyword>
<evidence type="ECO:0000313" key="9">
    <source>
        <dbReference type="Proteomes" id="UP000002051"/>
    </source>
</evidence>
<keyword evidence="3 5" id="KW-0804">Transcription</keyword>
<dbReference type="PaxDb" id="3880-AES60013"/>
<dbReference type="CDD" id="cd11378">
    <property type="entry name" value="DUF296"/>
    <property type="match status" value="1"/>
</dbReference>
<dbReference type="PROSITE" id="PS51742">
    <property type="entry name" value="PPC"/>
    <property type="match status" value="1"/>
</dbReference>
<accession>A0A0C3ULM6</accession>
<keyword evidence="4 5" id="KW-0539">Nucleus</keyword>
<dbReference type="EMBL" id="CM001217">
    <property type="protein sequence ID" value="AES60013.2"/>
    <property type="molecule type" value="Genomic_DNA"/>
</dbReference>
<dbReference type="Gene3D" id="3.30.1330.80">
    <property type="entry name" value="Hypothetical protein, similar to alpha- acetolactate decarboxylase, domain 2"/>
    <property type="match status" value="1"/>
</dbReference>
<dbReference type="HOGENOM" id="CLU_039808_7_2_1"/>
<reference evidence="8" key="3">
    <citation type="submission" date="2015-04" db="UniProtKB">
        <authorList>
            <consortium name="EnsemblPlants"/>
        </authorList>
    </citation>
    <scope>IDENTIFICATION</scope>
    <source>
        <strain evidence="8">cv. Jemalong A17</strain>
    </source>
</reference>
<reference evidence="7 9" key="2">
    <citation type="journal article" date="2014" name="BMC Genomics">
        <title>An improved genome release (version Mt4.0) for the model legume Medicago truncatula.</title>
        <authorList>
            <person name="Tang H."/>
            <person name="Krishnakumar V."/>
            <person name="Bidwell S."/>
            <person name="Rosen B."/>
            <person name="Chan A."/>
            <person name="Zhou S."/>
            <person name="Gentzbittel L."/>
            <person name="Childs K.L."/>
            <person name="Yandell M."/>
            <person name="Gundlach H."/>
            <person name="Mayer K.F."/>
            <person name="Schwartz D.C."/>
            <person name="Town C.D."/>
        </authorList>
    </citation>
    <scope>GENOME REANNOTATION</scope>
    <source>
        <strain evidence="8 9">cv. Jemalong A17</strain>
    </source>
</reference>
<dbReference type="Pfam" id="PF03479">
    <property type="entry name" value="PCC"/>
    <property type="match status" value="1"/>
</dbReference>
<dbReference type="KEGG" id="mtr:11433890"/>
<evidence type="ECO:0000256" key="4">
    <source>
        <dbReference type="ARBA" id="ARBA00023242"/>
    </source>
</evidence>
<dbReference type="EnsemblPlants" id="AES60013">
    <property type="protein sequence ID" value="AES60013"/>
    <property type="gene ID" value="MTR_1g038990"/>
</dbReference>
<dbReference type="Proteomes" id="UP000002051">
    <property type="component" value="Unassembled WGS sequence"/>
</dbReference>
<sequence length="324" mass="34932">MDSHELQQPHPRPHHLQLENVVLDSPNPVTNTVPLAMMEPTIFPQLNMNTNQPPHFEPFNNNIVPSTLKQCVGASSGSGSIQKKRGRPREYFLDGYIASIAKRSTRGRGRPHGSLNKKKKVEAPGVTGTDFSQHVITVNPGDDIVAKLKTCCQGGPNTEMCILSAHGLVGTVALHQPGRIFICEGQFEILSLSGMLEVFDNNNGFKRMNYFTVSLVEPNSNVFGGVVDKLIAASLVKVKVACFTLDDKNGSSSNLNLGPSSIPISQFAAFGTPTSATTQGPSSISLSNNENIPLGLGHGIYGNDSQPIPTLSMYQQTLARQTQQ</sequence>
<comment type="subcellular location">
    <subcellularLocation>
        <location evidence="5">Nucleus</location>
    </subcellularLocation>
</comment>
<dbReference type="GO" id="GO:0005634">
    <property type="term" value="C:nucleus"/>
    <property type="evidence" value="ECO:0007669"/>
    <property type="project" value="UniProtKB-SubCell"/>
</dbReference>
<keyword evidence="1 5" id="KW-0805">Transcription regulation</keyword>
<evidence type="ECO:0000256" key="5">
    <source>
        <dbReference type="RuleBase" id="RU367031"/>
    </source>
</evidence>
<reference evidence="7 9" key="1">
    <citation type="journal article" date="2011" name="Nature">
        <title>The Medicago genome provides insight into the evolution of rhizobial symbioses.</title>
        <authorList>
            <person name="Young N.D."/>
            <person name="Debelle F."/>
            <person name="Oldroyd G.E."/>
            <person name="Geurts R."/>
            <person name="Cannon S.B."/>
            <person name="Udvardi M.K."/>
            <person name="Benedito V.A."/>
            <person name="Mayer K.F."/>
            <person name="Gouzy J."/>
            <person name="Schoof H."/>
            <person name="Van de Peer Y."/>
            <person name="Proost S."/>
            <person name="Cook D.R."/>
            <person name="Meyers B.C."/>
            <person name="Spannagl M."/>
            <person name="Cheung F."/>
            <person name="De Mita S."/>
            <person name="Krishnakumar V."/>
            <person name="Gundlach H."/>
            <person name="Zhou S."/>
            <person name="Mudge J."/>
            <person name="Bharti A.K."/>
            <person name="Murray J.D."/>
            <person name="Naoumkina M.A."/>
            <person name="Rosen B."/>
            <person name="Silverstein K.A."/>
            <person name="Tang H."/>
            <person name="Rombauts S."/>
            <person name="Zhao P.X."/>
            <person name="Zhou P."/>
            <person name="Barbe V."/>
            <person name="Bardou P."/>
            <person name="Bechner M."/>
            <person name="Bellec A."/>
            <person name="Berger A."/>
            <person name="Berges H."/>
            <person name="Bidwell S."/>
            <person name="Bisseling T."/>
            <person name="Choisne N."/>
            <person name="Couloux A."/>
            <person name="Denny R."/>
            <person name="Deshpande S."/>
            <person name="Dai X."/>
            <person name="Doyle J.J."/>
            <person name="Dudez A.M."/>
            <person name="Farmer A.D."/>
            <person name="Fouteau S."/>
            <person name="Franken C."/>
            <person name="Gibelin C."/>
            <person name="Gish J."/>
            <person name="Goldstein S."/>
            <person name="Gonzalez A.J."/>
            <person name="Green P.J."/>
            <person name="Hallab A."/>
            <person name="Hartog M."/>
            <person name="Hua A."/>
            <person name="Humphray S.J."/>
            <person name="Jeong D.H."/>
            <person name="Jing Y."/>
            <person name="Jocker A."/>
            <person name="Kenton S.M."/>
            <person name="Kim D.J."/>
            <person name="Klee K."/>
            <person name="Lai H."/>
            <person name="Lang C."/>
            <person name="Lin S."/>
            <person name="Macmil S.L."/>
            <person name="Magdelenat G."/>
            <person name="Matthews L."/>
            <person name="McCorrison J."/>
            <person name="Monaghan E.L."/>
            <person name="Mun J.H."/>
            <person name="Najar F.Z."/>
            <person name="Nicholson C."/>
            <person name="Noirot C."/>
            <person name="O'Bleness M."/>
            <person name="Paule C.R."/>
            <person name="Poulain J."/>
            <person name="Prion F."/>
            <person name="Qin B."/>
            <person name="Qu C."/>
            <person name="Retzel E.F."/>
            <person name="Riddle C."/>
            <person name="Sallet E."/>
            <person name="Samain S."/>
            <person name="Samson N."/>
            <person name="Sanders I."/>
            <person name="Saurat O."/>
            <person name="Scarpelli C."/>
            <person name="Schiex T."/>
            <person name="Segurens B."/>
            <person name="Severin A.J."/>
            <person name="Sherrier D.J."/>
            <person name="Shi R."/>
            <person name="Sims S."/>
            <person name="Singer S.R."/>
            <person name="Sinharoy S."/>
            <person name="Sterck L."/>
            <person name="Viollet A."/>
            <person name="Wang B.B."/>
            <person name="Wang K."/>
            <person name="Wang M."/>
            <person name="Wang X."/>
            <person name="Warfsmann J."/>
            <person name="Weissenbach J."/>
            <person name="White D.D."/>
            <person name="White J.D."/>
            <person name="Wiley G.B."/>
            <person name="Wincker P."/>
            <person name="Xing Y."/>
            <person name="Yang L."/>
            <person name="Yao Z."/>
            <person name="Ying F."/>
            <person name="Zhai J."/>
            <person name="Zhou L."/>
            <person name="Zuber A."/>
            <person name="Denarie J."/>
            <person name="Dixon R.A."/>
            <person name="May G.D."/>
            <person name="Schwartz D.C."/>
            <person name="Rogers J."/>
            <person name="Quetier F."/>
            <person name="Town C.D."/>
            <person name="Roe B.A."/>
        </authorList>
    </citation>
    <scope>NUCLEOTIDE SEQUENCE [LARGE SCALE GENOMIC DNA]</scope>
    <source>
        <strain evidence="7">A17</strain>
        <strain evidence="8 9">cv. Jemalong A17</strain>
    </source>
</reference>
<feature type="domain" description="PPC" evidence="6">
    <location>
        <begin position="128"/>
        <end position="265"/>
    </location>
</feature>
<evidence type="ECO:0000313" key="8">
    <source>
        <dbReference type="EnsemblPlants" id="AES60013"/>
    </source>
</evidence>
<evidence type="ECO:0000259" key="6">
    <source>
        <dbReference type="PROSITE" id="PS51742"/>
    </source>
</evidence>
<proteinExistence type="predicted"/>
<organism evidence="7 9">
    <name type="scientific">Medicago truncatula</name>
    <name type="common">Barrel medic</name>
    <name type="synonym">Medicago tribuloides</name>
    <dbReference type="NCBI Taxonomy" id="3880"/>
    <lineage>
        <taxon>Eukaryota</taxon>
        <taxon>Viridiplantae</taxon>
        <taxon>Streptophyta</taxon>
        <taxon>Embryophyta</taxon>
        <taxon>Tracheophyta</taxon>
        <taxon>Spermatophyta</taxon>
        <taxon>Magnoliopsida</taxon>
        <taxon>eudicotyledons</taxon>
        <taxon>Gunneridae</taxon>
        <taxon>Pentapetalae</taxon>
        <taxon>rosids</taxon>
        <taxon>fabids</taxon>
        <taxon>Fabales</taxon>
        <taxon>Fabaceae</taxon>
        <taxon>Papilionoideae</taxon>
        <taxon>50 kb inversion clade</taxon>
        <taxon>NPAAA clade</taxon>
        <taxon>Hologalegina</taxon>
        <taxon>IRL clade</taxon>
        <taxon>Trifolieae</taxon>
        <taxon>Medicago</taxon>
    </lineage>
</organism>
<gene>
    <name evidence="8" type="primary">11433890</name>
    <name evidence="7" type="ordered locus">MTR_1g038990</name>
</gene>
<evidence type="ECO:0000313" key="7">
    <source>
        <dbReference type="EMBL" id="AES60013.2"/>
    </source>
</evidence>
<dbReference type="PANTHER" id="PTHR31500:SF51">
    <property type="entry name" value="AT-HOOK MOTIF NUCLEAR-LOCALIZED PROTEIN 8"/>
    <property type="match status" value="1"/>
</dbReference>
<dbReference type="OrthoDB" id="1430458at2759"/>